<accession>A0A397JF31</accession>
<evidence type="ECO:0000313" key="2">
    <source>
        <dbReference type="EMBL" id="RHZ86631.1"/>
    </source>
</evidence>
<keyword evidence="3" id="KW-1185">Reference proteome</keyword>
<reference evidence="2 3" key="1">
    <citation type="submission" date="2018-08" db="EMBL/GenBank/DDBJ databases">
        <title>Genome and evolution of the arbuscular mycorrhizal fungus Diversispora epigaea (formerly Glomus versiforme) and its bacterial endosymbionts.</title>
        <authorList>
            <person name="Sun X."/>
            <person name="Fei Z."/>
            <person name="Harrison M."/>
        </authorList>
    </citation>
    <scope>NUCLEOTIDE SEQUENCE [LARGE SCALE GENOMIC DNA]</scope>
    <source>
        <strain evidence="2 3">IT104</strain>
    </source>
</reference>
<dbReference type="Proteomes" id="UP000266861">
    <property type="component" value="Unassembled WGS sequence"/>
</dbReference>
<dbReference type="AlphaFoldDB" id="A0A397JF31"/>
<dbReference type="EMBL" id="PQFF01000045">
    <property type="protein sequence ID" value="RHZ86631.1"/>
    <property type="molecule type" value="Genomic_DNA"/>
</dbReference>
<protein>
    <submittedName>
        <fullName evidence="2">Uncharacterized protein</fullName>
    </submittedName>
</protein>
<proteinExistence type="predicted"/>
<sequence length="121" mass="13916">MISSEQIAELNRIIIEIAALYRQKIQHIVDQTPEDQDPLWKLSDLEELRKIHEQLKLLFQIRDNCQQQPPRPSLNTLLPPRSSPLTPQYQRRELSPEGSNFSQTRPATQSNTPASTESSIS</sequence>
<evidence type="ECO:0000313" key="3">
    <source>
        <dbReference type="Proteomes" id="UP000266861"/>
    </source>
</evidence>
<gene>
    <name evidence="2" type="ORF">Glove_48g121</name>
</gene>
<organism evidence="2 3">
    <name type="scientific">Diversispora epigaea</name>
    <dbReference type="NCBI Taxonomy" id="1348612"/>
    <lineage>
        <taxon>Eukaryota</taxon>
        <taxon>Fungi</taxon>
        <taxon>Fungi incertae sedis</taxon>
        <taxon>Mucoromycota</taxon>
        <taxon>Glomeromycotina</taxon>
        <taxon>Glomeromycetes</taxon>
        <taxon>Diversisporales</taxon>
        <taxon>Diversisporaceae</taxon>
        <taxon>Diversispora</taxon>
    </lineage>
</organism>
<evidence type="ECO:0000256" key="1">
    <source>
        <dbReference type="SAM" id="MobiDB-lite"/>
    </source>
</evidence>
<name>A0A397JF31_9GLOM</name>
<comment type="caution">
    <text evidence="2">The sequence shown here is derived from an EMBL/GenBank/DDBJ whole genome shotgun (WGS) entry which is preliminary data.</text>
</comment>
<feature type="compositionally biased region" description="Polar residues" evidence="1">
    <location>
        <begin position="97"/>
        <end position="121"/>
    </location>
</feature>
<feature type="compositionally biased region" description="Low complexity" evidence="1">
    <location>
        <begin position="73"/>
        <end position="87"/>
    </location>
</feature>
<feature type="region of interest" description="Disordered" evidence="1">
    <location>
        <begin position="64"/>
        <end position="121"/>
    </location>
</feature>